<name>A0A9D7S6Y4_9BACT</name>
<evidence type="ECO:0000256" key="1">
    <source>
        <dbReference type="ARBA" id="ARBA00022737"/>
    </source>
</evidence>
<feature type="domain" description="HYR" evidence="3">
    <location>
        <begin position="49"/>
        <end position="129"/>
    </location>
</feature>
<dbReference type="InterPro" id="IPR013783">
    <property type="entry name" value="Ig-like_fold"/>
</dbReference>
<feature type="domain" description="HYR" evidence="3">
    <location>
        <begin position="713"/>
        <end position="794"/>
    </location>
</feature>
<dbReference type="Pfam" id="PF00059">
    <property type="entry name" value="Lectin_C"/>
    <property type="match status" value="1"/>
</dbReference>
<evidence type="ECO:0000259" key="3">
    <source>
        <dbReference type="PROSITE" id="PS50825"/>
    </source>
</evidence>
<dbReference type="SMART" id="SM00034">
    <property type="entry name" value="CLECT"/>
    <property type="match status" value="1"/>
</dbReference>
<dbReference type="Gene3D" id="3.10.100.10">
    <property type="entry name" value="Mannose-Binding Protein A, subunit A"/>
    <property type="match status" value="1"/>
</dbReference>
<comment type="caution">
    <text evidence="4">The sequence shown here is derived from an EMBL/GenBank/DDBJ whole genome shotgun (WGS) entry which is preliminary data.</text>
</comment>
<dbReference type="Gene3D" id="2.60.40.10">
    <property type="entry name" value="Immunoglobulins"/>
    <property type="match status" value="2"/>
</dbReference>
<evidence type="ECO:0000259" key="2">
    <source>
        <dbReference type="PROSITE" id="PS50041"/>
    </source>
</evidence>
<dbReference type="InterPro" id="IPR016187">
    <property type="entry name" value="CTDL_fold"/>
</dbReference>
<evidence type="ECO:0000313" key="4">
    <source>
        <dbReference type="EMBL" id="MBK9717017.1"/>
    </source>
</evidence>
<dbReference type="PANTHER" id="PTHR24273">
    <property type="entry name" value="FI04643P-RELATED"/>
    <property type="match status" value="1"/>
</dbReference>
<gene>
    <name evidence="4" type="ORF">IPO85_05810</name>
</gene>
<dbReference type="Pfam" id="PF02494">
    <property type="entry name" value="HYR"/>
    <property type="match status" value="5"/>
</dbReference>
<accession>A0A9D7S6Y4</accession>
<dbReference type="PANTHER" id="PTHR24273:SF32">
    <property type="entry name" value="HYALIN"/>
    <property type="match status" value="1"/>
</dbReference>
<protein>
    <submittedName>
        <fullName evidence="4">HYR domain-containing protein</fullName>
    </submittedName>
</protein>
<proteinExistence type="predicted"/>
<keyword evidence="1" id="KW-0677">Repeat</keyword>
<dbReference type="NCBIfam" id="TIGR04183">
    <property type="entry name" value="Por_Secre_tail"/>
    <property type="match status" value="1"/>
</dbReference>
<feature type="domain" description="C-type lectin" evidence="2">
    <location>
        <begin position="845"/>
        <end position="957"/>
    </location>
</feature>
<dbReference type="AlphaFoldDB" id="A0A9D7S6Y4"/>
<dbReference type="InterPro" id="IPR016186">
    <property type="entry name" value="C-type_lectin-like/link_sf"/>
</dbReference>
<dbReference type="InterPro" id="IPR003410">
    <property type="entry name" value="HYR_dom"/>
</dbReference>
<dbReference type="Pfam" id="PF18962">
    <property type="entry name" value="Por_Secre_tail"/>
    <property type="match status" value="1"/>
</dbReference>
<evidence type="ECO:0000313" key="5">
    <source>
        <dbReference type="Proteomes" id="UP000808349"/>
    </source>
</evidence>
<sequence>MGCPEPVISFTDLITYQQGCSLRVVRTWLAQDPTNINLSTSCDQVIDLHDIESPNIICPANITVQSNLNCKAIVQWTEPTTSDNCSRVNLTSSILSGSELNLGNTDVIYTATDACGNTATCQFTVTVEENCCNQNPTIVCPPDFFGCPQGIEPAITGSATSTRLNPNCQPAIITYKDEIMYQQGCSLRVERTWTAADSIHPNLLASCVQAIDLKDIESPNIICPANITAQPDLQCNAVVSWNNPGTSDNCSRVTLNSSHVNGGVFTVGITDVIYTATDACGNSATCTFRVTVTDDCCNKPPIIVCPRDYNGCPQSTDPSNTGIATGRAAKVGCPDPIISYTDEIIYQQPCSLRLARTWRATDPNDAQLFVVCAQVIDMYDKDGPNITCPSEIFVMSDLNCSARIFWSEPLVTDECSIFTITSTHQPGDSFGLNTTVVTYTATDACGNLSSCSFNVNVIENCCYKPPVITCVPDYFSCPGSTDPIRTGTPLVTKGNNACGTPLLTYRDDTLKISSCLLILSRTWTAQDSANSNLFSTCIQNIALVDTVAPVMTNCPANFTINPNYNCDAFPTWTPPIFIDQCSSTSITTNHEIGSPFNIGNTEVIYTATDACGNSSTCSFVVTVTDSCCNKPPTLVCPNNYQACPSLSIQPEATGFAIAVPGSDFCGSVVISYRDSVITTGPCPGALKIARTWIAKDSILSQLSSQCKQLIELSDQQVPKFTSTPRNITVDANGICEAVAHWTIPVALDNCGIASLTSNYSSGSSFTAGNWNIIYTVTDYCGNSATTGFTVSVQNTEVGISCPNDTVVYRLNPQINGALVDWQYPSVKHCTPCIDSLPGFIYMGEHNGHRYFCSKGPESWVNAQILCDINGGKLAVIEDADENQFIASKLNGQTAWIGGTDRRIEGLFEWHDGALFKYQNWIPGQPNHVRANDDYIELFPDGTWNDQDGNESREFVCEITCFDLKQIAGPARGTVVPCGHSTITYVASKDGKKDTCSFDIKVDCDSITKYCNVKAENSKLMWIDRLVFANIDNRSGDNGGYHYFNTQCGELTSGQNYNLCVTPGFLNTIYNVYWKIWIDYNADGFFSNNEQIVYGYGNTTMCANIQMPPTFAPHLVRMRIAMSYGSYPKDACSNILFGEIEDYCISLNGGTELKVDGSFHEGAVALKCLGICDQPDDIENISSFDPLEFISRPVDVRVIPNPANEEIQIKISKGQFSTMSIFNSDGKMVLKKLNEQEFIEPINTYDWNNGMYFLLLETEQKEQILKRFVIQH</sequence>
<reference evidence="4 5" key="1">
    <citation type="submission" date="2020-10" db="EMBL/GenBank/DDBJ databases">
        <title>Connecting structure to function with the recovery of over 1000 high-quality activated sludge metagenome-assembled genomes encoding full-length rRNA genes using long-read sequencing.</title>
        <authorList>
            <person name="Singleton C.M."/>
            <person name="Petriglieri F."/>
            <person name="Kristensen J.M."/>
            <person name="Kirkegaard R.H."/>
            <person name="Michaelsen T.Y."/>
            <person name="Andersen M.H."/>
            <person name="Karst S.M."/>
            <person name="Dueholm M.S."/>
            <person name="Nielsen P.H."/>
            <person name="Albertsen M."/>
        </authorList>
    </citation>
    <scope>NUCLEOTIDE SEQUENCE [LARGE SCALE GENOMIC DNA]</scope>
    <source>
        <strain evidence="4">Ribe_18-Q3-R11-54_BAT3C.373</strain>
    </source>
</reference>
<dbReference type="Pfam" id="PF20009">
    <property type="entry name" value="GEVED"/>
    <property type="match status" value="1"/>
</dbReference>
<dbReference type="Proteomes" id="UP000808349">
    <property type="component" value="Unassembled WGS sequence"/>
</dbReference>
<feature type="domain" description="HYR" evidence="3">
    <location>
        <begin position="379"/>
        <end position="459"/>
    </location>
</feature>
<dbReference type="SUPFAM" id="SSF56436">
    <property type="entry name" value="C-type lectin-like"/>
    <property type="match status" value="1"/>
</dbReference>
<dbReference type="PROSITE" id="PS50825">
    <property type="entry name" value="HYR"/>
    <property type="match status" value="5"/>
</dbReference>
<dbReference type="InterPro" id="IPR045474">
    <property type="entry name" value="GEVED"/>
</dbReference>
<feature type="domain" description="HYR" evidence="3">
    <location>
        <begin position="214"/>
        <end position="294"/>
    </location>
</feature>
<organism evidence="4 5">
    <name type="scientific">Candidatus Defluviibacterium haderslevense</name>
    <dbReference type="NCBI Taxonomy" id="2981993"/>
    <lineage>
        <taxon>Bacteria</taxon>
        <taxon>Pseudomonadati</taxon>
        <taxon>Bacteroidota</taxon>
        <taxon>Saprospiria</taxon>
        <taxon>Saprospirales</taxon>
        <taxon>Saprospiraceae</taxon>
        <taxon>Candidatus Defluviibacterium</taxon>
    </lineage>
</organism>
<dbReference type="InterPro" id="IPR026444">
    <property type="entry name" value="Secre_tail"/>
</dbReference>
<dbReference type="CDD" id="cd00037">
    <property type="entry name" value="CLECT"/>
    <property type="match status" value="1"/>
</dbReference>
<dbReference type="EMBL" id="JADKFW010000004">
    <property type="protein sequence ID" value="MBK9717017.1"/>
    <property type="molecule type" value="Genomic_DNA"/>
</dbReference>
<dbReference type="InterPro" id="IPR001304">
    <property type="entry name" value="C-type_lectin-like"/>
</dbReference>
<dbReference type="PROSITE" id="PS50041">
    <property type="entry name" value="C_TYPE_LECTIN_2"/>
    <property type="match status" value="1"/>
</dbReference>
<feature type="domain" description="HYR" evidence="3">
    <location>
        <begin position="544"/>
        <end position="625"/>
    </location>
</feature>